<keyword evidence="8" id="KW-1185">Reference proteome</keyword>
<sequence length="314" mass="33908">MQSSDYYYDSYSQIGIHATMLLDLPRTTAYHSAISTSPLFRDAVVLDVGAGTGVLAVFAARAGAREVHAVDASAAICEVAREVVEANGVGGVVTVHNSSIENWEPPPGFKADIIVSEWMGYLLTYESMLDSVLLARDLHLRPGGAMFPDRAALYLFGYNDPDDPLDGLEGGLCGVDLSAVARRAREEPVVDKVDSRAVVTDAQPVYNLDLLTCNVGRTRDLTHSFSLRLNCSGPVTGIGGYFDVGFLGSEPPVGLSTAPAAKETHWKQTLFPLAEPAGGERVEGTMRVRENERNKRDLDITLEVGGCVQEFKMR</sequence>
<dbReference type="Pfam" id="PF13649">
    <property type="entry name" value="Methyltransf_25"/>
    <property type="match status" value="1"/>
</dbReference>
<evidence type="ECO:0000256" key="2">
    <source>
        <dbReference type="ARBA" id="ARBA00022679"/>
    </source>
</evidence>
<keyword evidence="1 4" id="KW-0489">Methyltransferase</keyword>
<keyword evidence="3 4" id="KW-0949">S-adenosyl-L-methionine</keyword>
<evidence type="ECO:0008006" key="9">
    <source>
        <dbReference type="Google" id="ProtNLM"/>
    </source>
</evidence>
<dbReference type="InterPro" id="IPR025799">
    <property type="entry name" value="Arg_MeTrfase"/>
</dbReference>
<dbReference type="InterPro" id="IPR055135">
    <property type="entry name" value="PRMT_dom"/>
</dbReference>
<protein>
    <recommendedName>
        <fullName evidence="9">Methyltransferase domain-containing protein</fullName>
    </recommendedName>
</protein>
<evidence type="ECO:0000313" key="8">
    <source>
        <dbReference type="Proteomes" id="UP001165060"/>
    </source>
</evidence>
<gene>
    <name evidence="7" type="ORF">TeGR_g5324</name>
</gene>
<proteinExistence type="predicted"/>
<feature type="domain" description="Protein arginine N-methyltransferase" evidence="6">
    <location>
        <begin position="173"/>
        <end position="303"/>
    </location>
</feature>
<keyword evidence="2 4" id="KW-0808">Transferase</keyword>
<accession>A0ABQ6NB52</accession>
<feature type="domain" description="Methyltransferase" evidence="5">
    <location>
        <begin position="45"/>
        <end position="144"/>
    </location>
</feature>
<comment type="caution">
    <text evidence="7">The sequence shown here is derived from an EMBL/GenBank/DDBJ whole genome shotgun (WGS) entry which is preliminary data.</text>
</comment>
<dbReference type="PANTHER" id="PTHR11006">
    <property type="entry name" value="PROTEIN ARGININE N-METHYLTRANSFERASE"/>
    <property type="match status" value="1"/>
</dbReference>
<dbReference type="PANTHER" id="PTHR11006:SF68">
    <property type="entry name" value="PROTEIN ARGININE N-METHYLTRANSFERASE PRMT10"/>
    <property type="match status" value="1"/>
</dbReference>
<dbReference type="InterPro" id="IPR041698">
    <property type="entry name" value="Methyltransf_25"/>
</dbReference>
<dbReference type="SUPFAM" id="SSF53335">
    <property type="entry name" value="S-adenosyl-L-methionine-dependent methyltransferases"/>
    <property type="match status" value="1"/>
</dbReference>
<evidence type="ECO:0000256" key="4">
    <source>
        <dbReference type="PROSITE-ProRule" id="PRU01015"/>
    </source>
</evidence>
<dbReference type="EMBL" id="BRYB01006205">
    <property type="protein sequence ID" value="GMI51941.1"/>
    <property type="molecule type" value="Genomic_DNA"/>
</dbReference>
<name>A0ABQ6NB52_9STRA</name>
<dbReference type="Gene3D" id="2.70.160.11">
    <property type="entry name" value="Hnrnp arginine n-methyltransferase1"/>
    <property type="match status" value="1"/>
</dbReference>
<dbReference type="InterPro" id="IPR029063">
    <property type="entry name" value="SAM-dependent_MTases_sf"/>
</dbReference>
<evidence type="ECO:0000256" key="1">
    <source>
        <dbReference type="ARBA" id="ARBA00022603"/>
    </source>
</evidence>
<organism evidence="7 8">
    <name type="scientific">Tetraparma gracilis</name>
    <dbReference type="NCBI Taxonomy" id="2962635"/>
    <lineage>
        <taxon>Eukaryota</taxon>
        <taxon>Sar</taxon>
        <taxon>Stramenopiles</taxon>
        <taxon>Ochrophyta</taxon>
        <taxon>Bolidophyceae</taxon>
        <taxon>Parmales</taxon>
        <taxon>Triparmaceae</taxon>
        <taxon>Tetraparma</taxon>
    </lineage>
</organism>
<evidence type="ECO:0000259" key="5">
    <source>
        <dbReference type="Pfam" id="PF13649"/>
    </source>
</evidence>
<dbReference type="Proteomes" id="UP001165060">
    <property type="component" value="Unassembled WGS sequence"/>
</dbReference>
<evidence type="ECO:0000313" key="7">
    <source>
        <dbReference type="EMBL" id="GMI51941.1"/>
    </source>
</evidence>
<dbReference type="Pfam" id="PF22528">
    <property type="entry name" value="PRMT_C"/>
    <property type="match status" value="1"/>
</dbReference>
<dbReference type="PROSITE" id="PS51678">
    <property type="entry name" value="SAM_MT_PRMT"/>
    <property type="match status" value="1"/>
</dbReference>
<dbReference type="CDD" id="cd02440">
    <property type="entry name" value="AdoMet_MTases"/>
    <property type="match status" value="1"/>
</dbReference>
<evidence type="ECO:0000259" key="6">
    <source>
        <dbReference type="Pfam" id="PF22528"/>
    </source>
</evidence>
<reference evidence="7 8" key="1">
    <citation type="journal article" date="2023" name="Commun. Biol.">
        <title>Genome analysis of Parmales, the sister group of diatoms, reveals the evolutionary specialization of diatoms from phago-mixotrophs to photoautotrophs.</title>
        <authorList>
            <person name="Ban H."/>
            <person name="Sato S."/>
            <person name="Yoshikawa S."/>
            <person name="Yamada K."/>
            <person name="Nakamura Y."/>
            <person name="Ichinomiya M."/>
            <person name="Sato N."/>
            <person name="Blanc-Mathieu R."/>
            <person name="Endo H."/>
            <person name="Kuwata A."/>
            <person name="Ogata H."/>
        </authorList>
    </citation>
    <scope>NUCLEOTIDE SEQUENCE [LARGE SCALE GENOMIC DNA]</scope>
</reference>
<dbReference type="Gene3D" id="3.40.50.150">
    <property type="entry name" value="Vaccinia Virus protein VP39"/>
    <property type="match status" value="1"/>
</dbReference>
<evidence type="ECO:0000256" key="3">
    <source>
        <dbReference type="ARBA" id="ARBA00022691"/>
    </source>
</evidence>